<dbReference type="EMBL" id="BACD03000024">
    <property type="protein sequence ID" value="GAO49573.1"/>
    <property type="molecule type" value="Genomic_DNA"/>
</dbReference>
<dbReference type="Proteomes" id="UP000033140">
    <property type="component" value="Unassembled WGS sequence"/>
</dbReference>
<comment type="caution">
    <text evidence="2">The sequence shown here is derived from an EMBL/GenBank/DDBJ whole genome shotgun (WGS) entry which is preliminary data.</text>
</comment>
<feature type="region of interest" description="Disordered" evidence="1">
    <location>
        <begin position="89"/>
        <end position="110"/>
    </location>
</feature>
<name>A0A0E9NID4_SAICN</name>
<reference evidence="2 3" key="3">
    <citation type="journal article" date="2015" name="Genome Announc.">
        <title>Draft Genome Sequence of the Archiascomycetous Yeast Saitoella complicata.</title>
        <authorList>
            <person name="Yamauchi K."/>
            <person name="Kondo S."/>
            <person name="Hamamoto M."/>
            <person name="Takahashi Y."/>
            <person name="Ogura Y."/>
            <person name="Hayashi T."/>
            <person name="Nishida H."/>
        </authorList>
    </citation>
    <scope>NUCLEOTIDE SEQUENCE [LARGE SCALE GENOMIC DNA]</scope>
    <source>
        <strain evidence="2 3">NRRL Y-17804</strain>
    </source>
</reference>
<keyword evidence="3" id="KW-1185">Reference proteome</keyword>
<reference evidence="2 3" key="2">
    <citation type="journal article" date="2014" name="J. Gen. Appl. Microbiol.">
        <title>The early diverging ascomycetous budding yeast Saitoella complicata has three histone deacetylases belonging to the Clr6, Hos2, and Rpd3 lineages.</title>
        <authorList>
            <person name="Nishida H."/>
            <person name="Matsumoto T."/>
            <person name="Kondo S."/>
            <person name="Hamamoto M."/>
            <person name="Yoshikawa H."/>
        </authorList>
    </citation>
    <scope>NUCLEOTIDE SEQUENCE [LARGE SCALE GENOMIC DNA]</scope>
    <source>
        <strain evidence="2 3">NRRL Y-17804</strain>
    </source>
</reference>
<gene>
    <name evidence="2" type="ORF">G7K_3722-t1</name>
</gene>
<evidence type="ECO:0000256" key="1">
    <source>
        <dbReference type="SAM" id="MobiDB-lite"/>
    </source>
</evidence>
<protein>
    <submittedName>
        <fullName evidence="2">Uncharacterized protein</fullName>
    </submittedName>
</protein>
<reference evidence="2 3" key="1">
    <citation type="journal article" date="2011" name="J. Gen. Appl. Microbiol.">
        <title>Draft genome sequencing of the enigmatic yeast Saitoella complicata.</title>
        <authorList>
            <person name="Nishida H."/>
            <person name="Hamamoto M."/>
            <person name="Sugiyama J."/>
        </authorList>
    </citation>
    <scope>NUCLEOTIDE SEQUENCE [LARGE SCALE GENOMIC DNA]</scope>
    <source>
        <strain evidence="2 3">NRRL Y-17804</strain>
    </source>
</reference>
<evidence type="ECO:0000313" key="2">
    <source>
        <dbReference type="EMBL" id="GAO49573.1"/>
    </source>
</evidence>
<evidence type="ECO:0000313" key="3">
    <source>
        <dbReference type="Proteomes" id="UP000033140"/>
    </source>
</evidence>
<organism evidence="2 3">
    <name type="scientific">Saitoella complicata (strain BCRC 22490 / CBS 7301 / JCM 7358 / NBRC 10748 / NRRL Y-17804)</name>
    <dbReference type="NCBI Taxonomy" id="698492"/>
    <lineage>
        <taxon>Eukaryota</taxon>
        <taxon>Fungi</taxon>
        <taxon>Dikarya</taxon>
        <taxon>Ascomycota</taxon>
        <taxon>Taphrinomycotina</taxon>
        <taxon>Taphrinomycotina incertae sedis</taxon>
        <taxon>Saitoella</taxon>
    </lineage>
</organism>
<proteinExistence type="predicted"/>
<accession>A0A0E9NID4</accession>
<dbReference type="AlphaFoldDB" id="A0A0E9NID4"/>
<sequence>MDRRRNWRGSDLGVVEGDCNCNPGRNLGICWVRRCVTSLTRNGRFARKHLEIAYISTRKGRKTCLGTLKMREEGTRFFPRGGFLPRRPDRELSSRLLPNPTDVERQGSHPSSLFDRPALFISVYNITSHHSRLNPCKLSGLGLWGRHSTDRISPCRL</sequence>